<sequence length="609" mass="63937">MTGIDQTASTDDGRRRVLGVTRSAGERTWRERLTQPQGATALAIAQRLGVPEVVARVMAARDVPLEAAERFLDPTIKDLMPDPSSLSDMEAAVVRVADAVGAGARIAIFGDYDVDGATSSAVLSRYLSAIGIASRIHIPDRIIEGYGPNGPAIRMLREEGAGLLVCVDCGSVSFEAFAEAREVGLDVVVLDHHQVGEELPATAALVNPNRQDDLSGLGHLAAVGVTFVFLVGLNRELRRRGMFRARREPDLLALLDLVAVGTVCDVVPLKGLNRAFVRKGLLAMHGRANAGLAALGDVSRVHGRATPYHLGFMIGPRINAGGRIGDAALGARLLTTDDMDEARTIAERLDGLNAERQAIEAEMLLEGDAQALIATQQDDPAVLLTGSPGWHPGVVGLVAARLKERYRRPAFAIAYDVDGNGTGSGRSIPGVDLGAAVRRAVEEKILEKGGGHAMAAGLTVRREKLAELAAFLQDALAEDVAAARSATELKIDGAMTAGAASADLLHMLETAGPFGAGHPEPVFAFPSHRVTFADTVGKGHVRLTLADGGGSTLKAIAFKAADTPLGQAILGARGSALHVAGALSLDTWQGQERVQLRVIDVADPQCSRL</sequence>
<feature type="domain" description="DHHA1" evidence="7">
    <location>
        <begin position="387"/>
        <end position="477"/>
    </location>
</feature>
<dbReference type="Pfam" id="PF01368">
    <property type="entry name" value="DHH"/>
    <property type="match status" value="1"/>
</dbReference>
<gene>
    <name evidence="9" type="ORF">SAMN05421512_104248</name>
</gene>
<dbReference type="AlphaFoldDB" id="A0A285S8H5"/>
<keyword evidence="5 9" id="KW-0269">Exonuclease</keyword>
<dbReference type="InterPro" id="IPR003156">
    <property type="entry name" value="DHHA1_dom"/>
</dbReference>
<dbReference type="InterPro" id="IPR051673">
    <property type="entry name" value="SSDNA_exonuclease_RecJ"/>
</dbReference>
<evidence type="ECO:0000256" key="2">
    <source>
        <dbReference type="ARBA" id="ARBA00019841"/>
    </source>
</evidence>
<name>A0A285S8H5_9HYPH</name>
<dbReference type="EMBL" id="OBML01000004">
    <property type="protein sequence ID" value="SOC03777.1"/>
    <property type="molecule type" value="Genomic_DNA"/>
</dbReference>
<dbReference type="Pfam" id="PF02272">
    <property type="entry name" value="DHHA1"/>
    <property type="match status" value="1"/>
</dbReference>
<dbReference type="Proteomes" id="UP000219331">
    <property type="component" value="Unassembled WGS sequence"/>
</dbReference>
<evidence type="ECO:0000256" key="1">
    <source>
        <dbReference type="ARBA" id="ARBA00005915"/>
    </source>
</evidence>
<evidence type="ECO:0000259" key="7">
    <source>
        <dbReference type="Pfam" id="PF02272"/>
    </source>
</evidence>
<keyword evidence="10" id="KW-1185">Reference proteome</keyword>
<keyword evidence="4" id="KW-0378">Hydrolase</keyword>
<protein>
    <recommendedName>
        <fullName evidence="2">Single-stranded-DNA-specific exonuclease RecJ</fullName>
    </recommendedName>
</protein>
<dbReference type="GO" id="GO:0008409">
    <property type="term" value="F:5'-3' exonuclease activity"/>
    <property type="evidence" value="ECO:0007669"/>
    <property type="project" value="InterPro"/>
</dbReference>
<evidence type="ECO:0000259" key="6">
    <source>
        <dbReference type="Pfam" id="PF01368"/>
    </source>
</evidence>
<dbReference type="NCBIfam" id="TIGR00644">
    <property type="entry name" value="recJ"/>
    <property type="match status" value="1"/>
</dbReference>
<feature type="domain" description="DDH" evidence="6">
    <location>
        <begin position="105"/>
        <end position="262"/>
    </location>
</feature>
<dbReference type="GO" id="GO:0006281">
    <property type="term" value="P:DNA repair"/>
    <property type="evidence" value="ECO:0007669"/>
    <property type="project" value="InterPro"/>
</dbReference>
<dbReference type="InterPro" id="IPR038763">
    <property type="entry name" value="DHH_sf"/>
</dbReference>
<proteinExistence type="inferred from homology"/>
<evidence type="ECO:0000256" key="3">
    <source>
        <dbReference type="ARBA" id="ARBA00022722"/>
    </source>
</evidence>
<evidence type="ECO:0000256" key="5">
    <source>
        <dbReference type="ARBA" id="ARBA00022839"/>
    </source>
</evidence>
<dbReference type="Gene3D" id="3.90.1640.30">
    <property type="match status" value="1"/>
</dbReference>
<dbReference type="InterPro" id="IPR001667">
    <property type="entry name" value="DDH_dom"/>
</dbReference>
<reference evidence="9 10" key="1">
    <citation type="submission" date="2017-08" db="EMBL/GenBank/DDBJ databases">
        <authorList>
            <person name="de Groot N.N."/>
        </authorList>
    </citation>
    <scope>NUCLEOTIDE SEQUENCE [LARGE SCALE GENOMIC DNA]</scope>
    <source>
        <strain evidence="9 10">USBA 352</strain>
    </source>
</reference>
<evidence type="ECO:0000259" key="8">
    <source>
        <dbReference type="Pfam" id="PF17768"/>
    </source>
</evidence>
<dbReference type="InterPro" id="IPR004610">
    <property type="entry name" value="RecJ"/>
</dbReference>
<dbReference type="PANTHER" id="PTHR30255:SF2">
    <property type="entry name" value="SINGLE-STRANDED-DNA-SPECIFIC EXONUCLEASE RECJ"/>
    <property type="match status" value="1"/>
</dbReference>
<accession>A0A285S8H5</accession>
<dbReference type="STRING" id="538381.GCA_001696535_00146"/>
<dbReference type="OrthoDB" id="9809852at2"/>
<dbReference type="RefSeq" id="WP_097174648.1">
    <property type="nucleotide sequence ID" value="NZ_OBML01000004.1"/>
</dbReference>
<dbReference type="SUPFAM" id="SSF64182">
    <property type="entry name" value="DHH phosphoesterases"/>
    <property type="match status" value="1"/>
</dbReference>
<dbReference type="Gene3D" id="3.10.310.30">
    <property type="match status" value="1"/>
</dbReference>
<comment type="similarity">
    <text evidence="1">Belongs to the RecJ family.</text>
</comment>
<evidence type="ECO:0000256" key="4">
    <source>
        <dbReference type="ARBA" id="ARBA00022801"/>
    </source>
</evidence>
<organism evidence="9 10">
    <name type="scientific">Stappia indica</name>
    <dbReference type="NCBI Taxonomy" id="538381"/>
    <lineage>
        <taxon>Bacteria</taxon>
        <taxon>Pseudomonadati</taxon>
        <taxon>Pseudomonadota</taxon>
        <taxon>Alphaproteobacteria</taxon>
        <taxon>Hyphomicrobiales</taxon>
        <taxon>Stappiaceae</taxon>
        <taxon>Stappia</taxon>
    </lineage>
</organism>
<evidence type="ECO:0000313" key="9">
    <source>
        <dbReference type="EMBL" id="SOC03777.1"/>
    </source>
</evidence>
<keyword evidence="3" id="KW-0540">Nuclease</keyword>
<dbReference type="Pfam" id="PF17768">
    <property type="entry name" value="RecJ_OB"/>
    <property type="match status" value="1"/>
</dbReference>
<dbReference type="PANTHER" id="PTHR30255">
    <property type="entry name" value="SINGLE-STRANDED-DNA-SPECIFIC EXONUCLEASE RECJ"/>
    <property type="match status" value="1"/>
</dbReference>
<dbReference type="GO" id="GO:0003676">
    <property type="term" value="F:nucleic acid binding"/>
    <property type="evidence" value="ECO:0007669"/>
    <property type="project" value="InterPro"/>
</dbReference>
<feature type="domain" description="RecJ OB" evidence="8">
    <location>
        <begin position="491"/>
        <end position="600"/>
    </location>
</feature>
<dbReference type="GO" id="GO:0006310">
    <property type="term" value="P:DNA recombination"/>
    <property type="evidence" value="ECO:0007669"/>
    <property type="project" value="InterPro"/>
</dbReference>
<evidence type="ECO:0000313" key="10">
    <source>
        <dbReference type="Proteomes" id="UP000219331"/>
    </source>
</evidence>
<dbReference type="InterPro" id="IPR041122">
    <property type="entry name" value="RecJ_OB"/>
</dbReference>